<evidence type="ECO:0000256" key="1">
    <source>
        <dbReference type="ARBA" id="ARBA00004811"/>
    </source>
</evidence>
<evidence type="ECO:0000256" key="3">
    <source>
        <dbReference type="ARBA" id="ARBA00022490"/>
    </source>
</evidence>
<feature type="binding site" evidence="8">
    <location>
        <position position="33"/>
    </location>
    <ligand>
        <name>phosphoenolpyruvate</name>
        <dbReference type="ChEBI" id="CHEBI:58702"/>
    </ligand>
</feature>
<dbReference type="AlphaFoldDB" id="A0A849AAP1"/>
<feature type="domain" description="Enolpyruvate transferase" evidence="9">
    <location>
        <begin position="21"/>
        <end position="419"/>
    </location>
</feature>
<dbReference type="EC" id="2.5.1.19" evidence="8"/>
<dbReference type="Gene3D" id="3.65.10.10">
    <property type="entry name" value="Enolpyruvate transferase domain"/>
    <property type="match status" value="2"/>
</dbReference>
<dbReference type="Pfam" id="PF00275">
    <property type="entry name" value="EPSP_synthase"/>
    <property type="match status" value="1"/>
</dbReference>
<dbReference type="PROSITE" id="PS00885">
    <property type="entry name" value="EPSP_SYNTHASE_2"/>
    <property type="match status" value="1"/>
</dbReference>
<dbReference type="PANTHER" id="PTHR21090:SF5">
    <property type="entry name" value="PENTAFUNCTIONAL AROM POLYPEPTIDE"/>
    <property type="match status" value="1"/>
</dbReference>
<dbReference type="FunFam" id="3.65.10.10:FF:000011">
    <property type="entry name" value="3-phosphoshikimate 1-carboxyvinyltransferase"/>
    <property type="match status" value="1"/>
</dbReference>
<dbReference type="GO" id="GO:0009423">
    <property type="term" value="P:chorismate biosynthetic process"/>
    <property type="evidence" value="ECO:0007669"/>
    <property type="project" value="UniProtKB-UniRule"/>
</dbReference>
<dbReference type="NCBIfam" id="TIGR01356">
    <property type="entry name" value="aroA"/>
    <property type="match status" value="1"/>
</dbReference>
<dbReference type="GO" id="GO:0009073">
    <property type="term" value="P:aromatic amino acid family biosynthetic process"/>
    <property type="evidence" value="ECO:0007669"/>
    <property type="project" value="UniProtKB-KW"/>
</dbReference>
<feature type="binding site" evidence="8">
    <location>
        <position position="101"/>
    </location>
    <ligand>
        <name>phosphoenolpyruvate</name>
        <dbReference type="ChEBI" id="CHEBI:58702"/>
    </ligand>
</feature>
<comment type="subcellular location">
    <subcellularLocation>
        <location evidence="8">Cytoplasm</location>
    </subcellularLocation>
</comment>
<dbReference type="InterPro" id="IPR001986">
    <property type="entry name" value="Enolpyruvate_Tfrase_dom"/>
</dbReference>
<feature type="binding site" evidence="8">
    <location>
        <position position="343"/>
    </location>
    <ligand>
        <name>3-phosphoshikimate</name>
        <dbReference type="ChEBI" id="CHEBI:145989"/>
    </ligand>
</feature>
<evidence type="ECO:0000256" key="6">
    <source>
        <dbReference type="ARBA" id="ARBA00023141"/>
    </source>
</evidence>
<dbReference type="InterPro" id="IPR023193">
    <property type="entry name" value="EPSP_synthase_CS"/>
</dbReference>
<feature type="binding site" evidence="8">
    <location>
        <position position="174"/>
    </location>
    <ligand>
        <name>phosphoenolpyruvate</name>
        <dbReference type="ChEBI" id="CHEBI:58702"/>
    </ligand>
</feature>
<feature type="binding site" evidence="8">
    <location>
        <position position="347"/>
    </location>
    <ligand>
        <name>phosphoenolpyruvate</name>
        <dbReference type="ChEBI" id="CHEBI:58702"/>
    </ligand>
</feature>
<comment type="similarity">
    <text evidence="2 8">Belongs to the EPSP synthase family.</text>
</comment>
<reference evidence="10 11" key="1">
    <citation type="submission" date="2020-05" db="EMBL/GenBank/DDBJ databases">
        <title>Nakamurella sp. DB0629 isolated from air conditioner.</title>
        <authorList>
            <person name="Kim D.H."/>
            <person name="Kim D.-U."/>
        </authorList>
    </citation>
    <scope>NUCLEOTIDE SEQUENCE [LARGE SCALE GENOMIC DNA]</scope>
    <source>
        <strain evidence="10 11">DB0629</strain>
    </source>
</reference>
<comment type="catalytic activity">
    <reaction evidence="7">
        <text>3-phosphoshikimate + phosphoenolpyruvate = 5-O-(1-carboxyvinyl)-3-phosphoshikimate + phosphate</text>
        <dbReference type="Rhea" id="RHEA:21256"/>
        <dbReference type="ChEBI" id="CHEBI:43474"/>
        <dbReference type="ChEBI" id="CHEBI:57701"/>
        <dbReference type="ChEBI" id="CHEBI:58702"/>
        <dbReference type="ChEBI" id="CHEBI:145989"/>
        <dbReference type="EC" id="2.5.1.19"/>
    </reaction>
    <physiologicalReaction direction="left-to-right" evidence="7">
        <dbReference type="Rhea" id="RHEA:21257"/>
    </physiologicalReaction>
</comment>
<feature type="binding site" evidence="8">
    <location>
        <position position="316"/>
    </location>
    <ligand>
        <name>3-phosphoshikimate</name>
        <dbReference type="ChEBI" id="CHEBI:145989"/>
    </ligand>
</feature>
<dbReference type="PROSITE" id="PS00104">
    <property type="entry name" value="EPSP_SYNTHASE_1"/>
    <property type="match status" value="1"/>
</dbReference>
<dbReference type="InterPro" id="IPR013792">
    <property type="entry name" value="RNA3'P_cycl/enolpyr_Trfase_a/b"/>
</dbReference>
<gene>
    <name evidence="8 10" type="primary">aroA</name>
    <name evidence="10" type="ORF">HKD39_13240</name>
</gene>
<keyword evidence="11" id="KW-1185">Reference proteome</keyword>
<dbReference type="PIRSF" id="PIRSF000505">
    <property type="entry name" value="EPSPS"/>
    <property type="match status" value="1"/>
</dbReference>
<feature type="binding site" evidence="8">
    <location>
        <position position="201"/>
    </location>
    <ligand>
        <name>3-phosphoshikimate</name>
        <dbReference type="ChEBI" id="CHEBI:145989"/>
    </ligand>
</feature>
<proteinExistence type="inferred from homology"/>
<feature type="binding site" evidence="8">
    <location>
        <position position="174"/>
    </location>
    <ligand>
        <name>3-phosphoshikimate</name>
        <dbReference type="ChEBI" id="CHEBI:145989"/>
    </ligand>
</feature>
<keyword evidence="4 8" id="KW-0028">Amino-acid biosynthesis</keyword>
<comment type="caution">
    <text evidence="10">The sequence shown here is derived from an EMBL/GenBank/DDBJ whole genome shotgun (WGS) entry which is preliminary data.</text>
</comment>
<evidence type="ECO:0000313" key="10">
    <source>
        <dbReference type="EMBL" id="NNG36656.1"/>
    </source>
</evidence>
<accession>A0A849AAP1</accession>
<feature type="binding site" evidence="8">
    <location>
        <position position="172"/>
    </location>
    <ligand>
        <name>3-phosphoshikimate</name>
        <dbReference type="ChEBI" id="CHEBI:145989"/>
    </ligand>
</feature>
<dbReference type="UniPathway" id="UPA00053">
    <property type="reaction ID" value="UER00089"/>
</dbReference>
<feature type="binding site" evidence="8">
    <location>
        <position position="173"/>
    </location>
    <ligand>
        <name>3-phosphoshikimate</name>
        <dbReference type="ChEBI" id="CHEBI:145989"/>
    </ligand>
</feature>
<keyword evidence="6 8" id="KW-0057">Aromatic amino acid biosynthesis</keyword>
<feature type="active site" description="Proton acceptor" evidence="8">
    <location>
        <position position="316"/>
    </location>
</feature>
<dbReference type="PANTHER" id="PTHR21090">
    <property type="entry name" value="AROM/DEHYDROQUINATE SYNTHASE"/>
    <property type="match status" value="1"/>
</dbReference>
<feature type="binding site" evidence="8">
    <location>
        <position position="33"/>
    </location>
    <ligand>
        <name>3-phosphoshikimate</name>
        <dbReference type="ChEBI" id="CHEBI:145989"/>
    </ligand>
</feature>
<feature type="binding site" evidence="8">
    <location>
        <position position="413"/>
    </location>
    <ligand>
        <name>phosphoenolpyruvate</name>
        <dbReference type="ChEBI" id="CHEBI:58702"/>
    </ligand>
</feature>
<organism evidence="10 11">
    <name type="scientific">Nakamurella aerolata</name>
    <dbReference type="NCBI Taxonomy" id="1656892"/>
    <lineage>
        <taxon>Bacteria</taxon>
        <taxon>Bacillati</taxon>
        <taxon>Actinomycetota</taxon>
        <taxon>Actinomycetes</taxon>
        <taxon>Nakamurellales</taxon>
        <taxon>Nakamurellaceae</taxon>
        <taxon>Nakamurella</taxon>
    </lineage>
</organism>
<comment type="caution">
    <text evidence="8">Lacks conserved residue(s) required for the propagation of feature annotation.</text>
</comment>
<dbReference type="GO" id="GO:0008652">
    <property type="term" value="P:amino acid biosynthetic process"/>
    <property type="evidence" value="ECO:0007669"/>
    <property type="project" value="UniProtKB-KW"/>
</dbReference>
<keyword evidence="5 8" id="KW-0808">Transferase</keyword>
<feature type="binding site" evidence="8">
    <location>
        <position position="129"/>
    </location>
    <ligand>
        <name>phosphoenolpyruvate</name>
        <dbReference type="ChEBI" id="CHEBI:58702"/>
    </ligand>
</feature>
<dbReference type="InterPro" id="IPR036968">
    <property type="entry name" value="Enolpyruvate_Tfrase_sf"/>
</dbReference>
<dbReference type="GO" id="GO:0005737">
    <property type="term" value="C:cytoplasm"/>
    <property type="evidence" value="ECO:0007669"/>
    <property type="project" value="UniProtKB-SubCell"/>
</dbReference>
<keyword evidence="3 8" id="KW-0963">Cytoplasm</keyword>
<evidence type="ECO:0000256" key="5">
    <source>
        <dbReference type="ARBA" id="ARBA00022679"/>
    </source>
</evidence>
<comment type="function">
    <text evidence="8">Catalyzes the transfer of the enolpyruvyl moiety of phosphoenolpyruvate (PEP) to the 5-hydroxyl of shikimate-3-phosphate (S3P) to produce enolpyruvyl shikimate-3-phosphate and inorganic phosphate.</text>
</comment>
<dbReference type="CDD" id="cd01556">
    <property type="entry name" value="EPSP_synthase"/>
    <property type="match status" value="1"/>
</dbReference>
<dbReference type="GO" id="GO:0003866">
    <property type="term" value="F:3-phosphoshikimate 1-carboxyvinyltransferase activity"/>
    <property type="evidence" value="ECO:0007669"/>
    <property type="project" value="UniProtKB-UniRule"/>
</dbReference>
<protein>
    <recommendedName>
        <fullName evidence="8">3-phosphoshikimate 1-carboxyvinyltransferase</fullName>
        <ecNumber evidence="8">2.5.1.19</ecNumber>
    </recommendedName>
    <alternativeName>
        <fullName evidence="8">5-enolpyruvylshikimate-3-phosphate synthase</fullName>
        <shortName evidence="8">EPSP synthase</shortName>
        <shortName evidence="8">EPSPS</shortName>
    </alternativeName>
</protein>
<evidence type="ECO:0000256" key="2">
    <source>
        <dbReference type="ARBA" id="ARBA00009948"/>
    </source>
</evidence>
<feature type="binding site" evidence="8">
    <location>
        <position position="388"/>
    </location>
    <ligand>
        <name>phosphoenolpyruvate</name>
        <dbReference type="ChEBI" id="CHEBI:58702"/>
    </ligand>
</feature>
<name>A0A849AAP1_9ACTN</name>
<sequence>MSSSLTAAAALRDWPAPVAAGAVNGTVSVPGSKSLSNRALILAAQATAPSVLEGVLRSRDSALMAAGLRALGVPVDDSGPDWAVTPAPLRGPAQIDTGLAGTVMRFLPPLAATADGAVTVDGDPAARKRPMGEILRALRVLGVEIDGSGLPFTLQGKGFVTGGSVTIDASASSQFVSGLLLAAPSFRRGLTVQHDGTPVPSLPHIEMTVQALRSVGVQVDDSDPNTWTVVPGPVDPWTQPIETDLSNATPFLAAALVIGGTVRIPRWPEHTTQPGAAFADLAADLGADVTLRNGTLSVTGPDRLPGMDIDAHDFSELAPTLAAVAALADGPSHLRGIGHIRGHETDRLAALVDNITGLGGDADADADALHIRPARLYGGTWRAFADHRMATAGAIIGLRVAGVVVDDIDCTAKTLPGFAAMWADLLGDRDGSGS</sequence>
<dbReference type="InterPro" id="IPR006264">
    <property type="entry name" value="EPSP_synthase"/>
</dbReference>
<dbReference type="RefSeq" id="WP_171200343.1">
    <property type="nucleotide sequence ID" value="NZ_JABEND010000007.1"/>
</dbReference>
<evidence type="ECO:0000256" key="4">
    <source>
        <dbReference type="ARBA" id="ARBA00022605"/>
    </source>
</evidence>
<comment type="subunit">
    <text evidence="8">Monomer.</text>
</comment>
<comment type="pathway">
    <text evidence="1 8">Metabolic intermediate biosynthesis; chorismate biosynthesis; chorismate from D-erythrose 4-phosphate and phosphoenolpyruvate: step 6/7.</text>
</comment>
<evidence type="ECO:0000313" key="11">
    <source>
        <dbReference type="Proteomes" id="UP000562984"/>
    </source>
</evidence>
<feature type="binding site" evidence="8">
    <location>
        <position position="38"/>
    </location>
    <ligand>
        <name>3-phosphoshikimate</name>
        <dbReference type="ChEBI" id="CHEBI:145989"/>
    </ligand>
</feature>
<evidence type="ECO:0000256" key="7">
    <source>
        <dbReference type="ARBA" id="ARBA00044633"/>
    </source>
</evidence>
<dbReference type="HAMAP" id="MF_00210">
    <property type="entry name" value="EPSP_synth"/>
    <property type="match status" value="1"/>
</dbReference>
<dbReference type="FunFam" id="3.65.10.10:FF:000010">
    <property type="entry name" value="3-phosphoshikimate 1-carboxyvinyltransferase"/>
    <property type="match status" value="1"/>
</dbReference>
<feature type="binding site" evidence="8">
    <location>
        <position position="34"/>
    </location>
    <ligand>
        <name>3-phosphoshikimate</name>
        <dbReference type="ChEBI" id="CHEBI:145989"/>
    </ligand>
</feature>
<dbReference type="Proteomes" id="UP000562984">
    <property type="component" value="Unassembled WGS sequence"/>
</dbReference>
<dbReference type="EMBL" id="JABEND010000007">
    <property type="protein sequence ID" value="NNG36656.1"/>
    <property type="molecule type" value="Genomic_DNA"/>
</dbReference>
<dbReference type="SUPFAM" id="SSF55205">
    <property type="entry name" value="EPT/RTPC-like"/>
    <property type="match status" value="1"/>
</dbReference>
<evidence type="ECO:0000259" key="9">
    <source>
        <dbReference type="Pfam" id="PF00275"/>
    </source>
</evidence>
<evidence type="ECO:0000256" key="8">
    <source>
        <dbReference type="HAMAP-Rule" id="MF_00210"/>
    </source>
</evidence>